<keyword evidence="3" id="KW-1185">Reference proteome</keyword>
<dbReference type="AlphaFoldDB" id="A0A835ZBZ9"/>
<sequence length="252" mass="27266">MHSTQESCVEGHLDIDLKGFAKCQPHCLVLRLAARAKAVTLAKLHTQCTHVTLSCDIPLVERCRSGHRRARGGAHSDRAERRSRPRRAGRPPVPPDAQPLCAVRTARLRIGSSTGHAGSASKVLHIEVAVEMATMICVRAHHWKLRHTAATRPTPPPGPGGCCSAAAVVAAAAQRRRAQTTRLTAHSPPQPAPVLLQHCPAAMGAKRVRELPQAIIAIRECERGGSRTKGSMGHQRNPLQVQELPVTLRMMQ</sequence>
<evidence type="ECO:0000313" key="2">
    <source>
        <dbReference type="EMBL" id="KAG5190273.1"/>
    </source>
</evidence>
<proteinExistence type="predicted"/>
<gene>
    <name evidence="2" type="ORF">JKP88DRAFT_252322</name>
</gene>
<reference evidence="2" key="1">
    <citation type="submission" date="2021-02" db="EMBL/GenBank/DDBJ databases">
        <title>First Annotated Genome of the Yellow-green Alga Tribonema minus.</title>
        <authorList>
            <person name="Mahan K.M."/>
        </authorList>
    </citation>
    <scope>NUCLEOTIDE SEQUENCE</scope>
    <source>
        <strain evidence="2">UTEX B ZZ1240</strain>
    </source>
</reference>
<accession>A0A835ZBZ9</accession>
<feature type="region of interest" description="Disordered" evidence="1">
    <location>
        <begin position="66"/>
        <end position="98"/>
    </location>
</feature>
<evidence type="ECO:0000313" key="3">
    <source>
        <dbReference type="Proteomes" id="UP000664859"/>
    </source>
</evidence>
<dbReference type="EMBL" id="JAFCMP010000036">
    <property type="protein sequence ID" value="KAG5190273.1"/>
    <property type="molecule type" value="Genomic_DNA"/>
</dbReference>
<protein>
    <submittedName>
        <fullName evidence="2">Uncharacterized protein</fullName>
    </submittedName>
</protein>
<evidence type="ECO:0000256" key="1">
    <source>
        <dbReference type="SAM" id="MobiDB-lite"/>
    </source>
</evidence>
<name>A0A835ZBZ9_9STRA</name>
<organism evidence="2 3">
    <name type="scientific">Tribonema minus</name>
    <dbReference type="NCBI Taxonomy" id="303371"/>
    <lineage>
        <taxon>Eukaryota</taxon>
        <taxon>Sar</taxon>
        <taxon>Stramenopiles</taxon>
        <taxon>Ochrophyta</taxon>
        <taxon>PX clade</taxon>
        <taxon>Xanthophyceae</taxon>
        <taxon>Tribonematales</taxon>
        <taxon>Tribonemataceae</taxon>
        <taxon>Tribonema</taxon>
    </lineage>
</organism>
<comment type="caution">
    <text evidence="2">The sequence shown here is derived from an EMBL/GenBank/DDBJ whole genome shotgun (WGS) entry which is preliminary data.</text>
</comment>
<dbReference type="Proteomes" id="UP000664859">
    <property type="component" value="Unassembled WGS sequence"/>
</dbReference>